<dbReference type="AlphaFoldDB" id="A0A645B7B4"/>
<evidence type="ECO:0000313" key="17">
    <source>
        <dbReference type="EMBL" id="MPM61340.1"/>
    </source>
</evidence>
<comment type="catalytic activity">
    <reaction evidence="13">
        <text>2-(2-carboxy-4-methylthiazol-5-yl)ethyl phosphate + 4-amino-2-methyl-5-(diphosphooxymethyl)pyrimidine + 2 H(+) = thiamine phosphate + CO2 + diphosphate</text>
        <dbReference type="Rhea" id="RHEA:47848"/>
        <dbReference type="ChEBI" id="CHEBI:15378"/>
        <dbReference type="ChEBI" id="CHEBI:16526"/>
        <dbReference type="ChEBI" id="CHEBI:33019"/>
        <dbReference type="ChEBI" id="CHEBI:37575"/>
        <dbReference type="ChEBI" id="CHEBI:57841"/>
        <dbReference type="ChEBI" id="CHEBI:62890"/>
        <dbReference type="EC" id="2.5.1.3"/>
    </reaction>
</comment>
<evidence type="ECO:0000256" key="2">
    <source>
        <dbReference type="ARBA" id="ARBA00005165"/>
    </source>
</evidence>
<dbReference type="Gene3D" id="3.40.1190.20">
    <property type="match status" value="1"/>
</dbReference>
<dbReference type="PANTHER" id="PTHR20858:SF17">
    <property type="entry name" value="HYDROXYMETHYLPYRIMIDINE_PHOSPHOMETHYLPYRIMIDINE KINASE THI20-RELATED"/>
    <property type="match status" value="1"/>
</dbReference>
<dbReference type="GO" id="GO:0008972">
    <property type="term" value="F:phosphomethylpyrimidine kinase activity"/>
    <property type="evidence" value="ECO:0007669"/>
    <property type="project" value="InterPro"/>
</dbReference>
<dbReference type="GO" id="GO:0005829">
    <property type="term" value="C:cytosol"/>
    <property type="evidence" value="ECO:0007669"/>
    <property type="project" value="TreeGrafter"/>
</dbReference>
<dbReference type="Gene3D" id="3.20.20.70">
    <property type="entry name" value="Aldolase class I"/>
    <property type="match status" value="1"/>
</dbReference>
<dbReference type="InterPro" id="IPR013749">
    <property type="entry name" value="PM/HMP-P_kinase-1"/>
</dbReference>
<feature type="domain" description="Pyridoxamine kinase/Phosphomethylpyrimidine kinase" evidence="16">
    <location>
        <begin position="214"/>
        <end position="457"/>
    </location>
</feature>
<dbReference type="InterPro" id="IPR004399">
    <property type="entry name" value="HMP/HMP-P_kinase_dom"/>
</dbReference>
<evidence type="ECO:0000256" key="13">
    <source>
        <dbReference type="ARBA" id="ARBA00047851"/>
    </source>
</evidence>
<keyword evidence="11" id="KW-0511">Multifunctional enzyme</keyword>
<dbReference type="NCBIfam" id="TIGR00693">
    <property type="entry name" value="thiE"/>
    <property type="match status" value="1"/>
</dbReference>
<comment type="caution">
    <text evidence="17">The sequence shown here is derived from an EMBL/GenBank/DDBJ whole genome shotgun (WGS) entry which is preliminary data.</text>
</comment>
<name>A0A645B7B4_9ZZZZ</name>
<dbReference type="CDD" id="cd00564">
    <property type="entry name" value="TMP_TenI"/>
    <property type="match status" value="1"/>
</dbReference>
<dbReference type="Pfam" id="PF02581">
    <property type="entry name" value="TMP-TENI"/>
    <property type="match status" value="1"/>
</dbReference>
<dbReference type="NCBIfam" id="TIGR00097">
    <property type="entry name" value="HMP-P_kinase"/>
    <property type="match status" value="1"/>
</dbReference>
<accession>A0A645B7B4</accession>
<dbReference type="GO" id="GO:0004789">
    <property type="term" value="F:thiamine-phosphate diphosphorylase activity"/>
    <property type="evidence" value="ECO:0007669"/>
    <property type="project" value="UniProtKB-EC"/>
</dbReference>
<dbReference type="SUPFAM" id="SSF53613">
    <property type="entry name" value="Ribokinase-like"/>
    <property type="match status" value="1"/>
</dbReference>
<keyword evidence="4 17" id="KW-0808">Transferase</keyword>
<evidence type="ECO:0000256" key="4">
    <source>
        <dbReference type="ARBA" id="ARBA00022679"/>
    </source>
</evidence>
<dbReference type="SUPFAM" id="SSF51391">
    <property type="entry name" value="Thiamin phosphate synthase"/>
    <property type="match status" value="1"/>
</dbReference>
<dbReference type="InterPro" id="IPR036206">
    <property type="entry name" value="ThiamineP_synth_sf"/>
</dbReference>
<evidence type="ECO:0000256" key="9">
    <source>
        <dbReference type="ARBA" id="ARBA00022842"/>
    </source>
</evidence>
<evidence type="ECO:0000256" key="3">
    <source>
        <dbReference type="ARBA" id="ARBA00012830"/>
    </source>
</evidence>
<dbReference type="FunFam" id="3.20.20.70:FF:000096">
    <property type="entry name" value="Thiamine-phosphate synthase"/>
    <property type="match status" value="1"/>
</dbReference>
<gene>
    <name evidence="17" type="primary">thiE_25</name>
    <name evidence="17" type="ORF">SDC9_108198</name>
</gene>
<dbReference type="GO" id="GO:0009229">
    <property type="term" value="P:thiamine diphosphate biosynthetic process"/>
    <property type="evidence" value="ECO:0007669"/>
    <property type="project" value="UniProtKB-UniPathway"/>
</dbReference>
<evidence type="ECO:0000256" key="5">
    <source>
        <dbReference type="ARBA" id="ARBA00022723"/>
    </source>
</evidence>
<dbReference type="GO" id="GO:0008902">
    <property type="term" value="F:hydroxymethylpyrimidine kinase activity"/>
    <property type="evidence" value="ECO:0007669"/>
    <property type="project" value="TreeGrafter"/>
</dbReference>
<evidence type="ECO:0000256" key="6">
    <source>
        <dbReference type="ARBA" id="ARBA00022741"/>
    </source>
</evidence>
<dbReference type="EC" id="2.5.1.3" evidence="3"/>
<evidence type="ECO:0000259" key="16">
    <source>
        <dbReference type="Pfam" id="PF08543"/>
    </source>
</evidence>
<keyword evidence="8" id="KW-0067">ATP-binding</keyword>
<proteinExistence type="inferred from homology"/>
<evidence type="ECO:0000259" key="15">
    <source>
        <dbReference type="Pfam" id="PF02581"/>
    </source>
</evidence>
<keyword evidence="9" id="KW-0460">Magnesium</keyword>
<sequence length="463" mass="49558">MSDSSWTKESTLLQQVQAAIHGGITCLQYRDKDLADPDFLLEALNIQQLCQEHQIPFIINDRVSVAIQCQADGVHIGQNDLPVAMVRQMIGPQKILGVSVQTVEQAREAEANGADYLGVGAVFATSTKKDAEMVSFETLQEICKATSLPVVAIGGITARNLSLLTGSGIVGVALVSAIFAAQNIEKECRNLKEDILLMLQMGTIRKVLTIAGSDCSGGAGIQADIKTITAHKLYAMSVITALTAQNTTGVFGVLDVPADFVAQQLDCVFQDIIPDAIKIGMVSNASTIKCIANKLLCYGYKFLVVDPVMVSTSGNRLISDDALLALTETLLPLAHLITPNIPEAEVLTGMNIKNRTDMQKAGHVLKERYPADILIKGGHMVSEATDLLITNTGYRWFSTERIATINTHGTGCTLSSAIACHLAMGQSMENSIAAAKEYITGALAYKLNLGKGRGPLNHTFRLG</sequence>
<keyword evidence="7" id="KW-0418">Kinase</keyword>
<evidence type="ECO:0000256" key="10">
    <source>
        <dbReference type="ARBA" id="ARBA00022977"/>
    </source>
</evidence>
<dbReference type="InterPro" id="IPR022998">
    <property type="entry name" value="ThiamineP_synth_TenI"/>
</dbReference>
<keyword evidence="5" id="KW-0479">Metal-binding</keyword>
<evidence type="ECO:0000256" key="1">
    <source>
        <dbReference type="ARBA" id="ARBA00001946"/>
    </source>
</evidence>
<dbReference type="GO" id="GO:0046872">
    <property type="term" value="F:metal ion binding"/>
    <property type="evidence" value="ECO:0007669"/>
    <property type="project" value="UniProtKB-KW"/>
</dbReference>
<dbReference type="InterPro" id="IPR034291">
    <property type="entry name" value="TMP_synthase"/>
</dbReference>
<dbReference type="FunFam" id="3.40.1190.20:FF:000003">
    <property type="entry name" value="Phosphomethylpyrimidine kinase ThiD"/>
    <property type="match status" value="1"/>
</dbReference>
<comment type="cofactor">
    <cofactor evidence="1">
        <name>Mg(2+)</name>
        <dbReference type="ChEBI" id="CHEBI:18420"/>
    </cofactor>
</comment>
<dbReference type="InterPro" id="IPR013785">
    <property type="entry name" value="Aldolase_TIM"/>
</dbReference>
<dbReference type="Pfam" id="PF08543">
    <property type="entry name" value="Phos_pyr_kin"/>
    <property type="match status" value="1"/>
</dbReference>
<evidence type="ECO:0000256" key="7">
    <source>
        <dbReference type="ARBA" id="ARBA00022777"/>
    </source>
</evidence>
<dbReference type="GO" id="GO:0005524">
    <property type="term" value="F:ATP binding"/>
    <property type="evidence" value="ECO:0007669"/>
    <property type="project" value="UniProtKB-KW"/>
</dbReference>
<evidence type="ECO:0000256" key="12">
    <source>
        <dbReference type="ARBA" id="ARBA00047334"/>
    </source>
</evidence>
<comment type="pathway">
    <text evidence="2">Cofactor biosynthesis; thiamine diphosphate biosynthesis; thiamine phosphate from 4-amino-2-methyl-5-diphosphomethylpyrimidine and 4-methyl-5-(2-phosphoethyl)-thiazole: step 1/1.</text>
</comment>
<keyword evidence="10" id="KW-0784">Thiamine biosynthesis</keyword>
<evidence type="ECO:0000256" key="11">
    <source>
        <dbReference type="ARBA" id="ARBA00023268"/>
    </source>
</evidence>
<comment type="catalytic activity">
    <reaction evidence="14">
        <text>2-[(2R,5Z)-2-carboxy-4-methylthiazol-5(2H)-ylidene]ethyl phosphate + 4-amino-2-methyl-5-(diphosphooxymethyl)pyrimidine + 2 H(+) = thiamine phosphate + CO2 + diphosphate</text>
        <dbReference type="Rhea" id="RHEA:47844"/>
        <dbReference type="ChEBI" id="CHEBI:15378"/>
        <dbReference type="ChEBI" id="CHEBI:16526"/>
        <dbReference type="ChEBI" id="CHEBI:33019"/>
        <dbReference type="ChEBI" id="CHEBI:37575"/>
        <dbReference type="ChEBI" id="CHEBI:57841"/>
        <dbReference type="ChEBI" id="CHEBI:62899"/>
        <dbReference type="EC" id="2.5.1.3"/>
    </reaction>
</comment>
<organism evidence="17">
    <name type="scientific">bioreactor metagenome</name>
    <dbReference type="NCBI Taxonomy" id="1076179"/>
    <lineage>
        <taxon>unclassified sequences</taxon>
        <taxon>metagenomes</taxon>
        <taxon>ecological metagenomes</taxon>
    </lineage>
</organism>
<evidence type="ECO:0000256" key="8">
    <source>
        <dbReference type="ARBA" id="ARBA00022840"/>
    </source>
</evidence>
<dbReference type="CDD" id="cd01169">
    <property type="entry name" value="HMPP_kinase"/>
    <property type="match status" value="1"/>
</dbReference>
<feature type="domain" description="Thiamine phosphate synthase/TenI" evidence="15">
    <location>
        <begin position="7"/>
        <end position="178"/>
    </location>
</feature>
<protein>
    <recommendedName>
        <fullName evidence="3">thiamine phosphate synthase</fullName>
        <ecNumber evidence="3">2.5.1.3</ecNumber>
    </recommendedName>
</protein>
<dbReference type="UniPathway" id="UPA00060">
    <property type="reaction ID" value="UER00141"/>
</dbReference>
<dbReference type="EMBL" id="VSSQ01018286">
    <property type="protein sequence ID" value="MPM61340.1"/>
    <property type="molecule type" value="Genomic_DNA"/>
</dbReference>
<evidence type="ECO:0000256" key="14">
    <source>
        <dbReference type="ARBA" id="ARBA00047883"/>
    </source>
</evidence>
<keyword evidence="6" id="KW-0547">Nucleotide-binding</keyword>
<dbReference type="GO" id="GO:0009228">
    <property type="term" value="P:thiamine biosynthetic process"/>
    <property type="evidence" value="ECO:0007669"/>
    <property type="project" value="UniProtKB-KW"/>
</dbReference>
<dbReference type="InterPro" id="IPR029056">
    <property type="entry name" value="Ribokinase-like"/>
</dbReference>
<reference evidence="17" key="1">
    <citation type="submission" date="2019-08" db="EMBL/GenBank/DDBJ databases">
        <authorList>
            <person name="Kucharzyk K."/>
            <person name="Murdoch R.W."/>
            <person name="Higgins S."/>
            <person name="Loffler F."/>
        </authorList>
    </citation>
    <scope>NUCLEOTIDE SEQUENCE</scope>
</reference>
<comment type="catalytic activity">
    <reaction evidence="12">
        <text>4-methyl-5-(2-phosphooxyethyl)-thiazole + 4-amino-2-methyl-5-(diphosphooxymethyl)pyrimidine + H(+) = thiamine phosphate + diphosphate</text>
        <dbReference type="Rhea" id="RHEA:22328"/>
        <dbReference type="ChEBI" id="CHEBI:15378"/>
        <dbReference type="ChEBI" id="CHEBI:33019"/>
        <dbReference type="ChEBI" id="CHEBI:37575"/>
        <dbReference type="ChEBI" id="CHEBI:57841"/>
        <dbReference type="ChEBI" id="CHEBI:58296"/>
        <dbReference type="EC" id="2.5.1.3"/>
    </reaction>
</comment>
<dbReference type="PANTHER" id="PTHR20858">
    <property type="entry name" value="PHOSPHOMETHYLPYRIMIDINE KINASE"/>
    <property type="match status" value="1"/>
</dbReference>
<dbReference type="HAMAP" id="MF_00097">
    <property type="entry name" value="TMP_synthase"/>
    <property type="match status" value="1"/>
</dbReference>